<feature type="transmembrane region" description="Helical" evidence="12">
    <location>
        <begin position="310"/>
        <end position="329"/>
    </location>
</feature>
<dbReference type="InterPro" id="IPR036734">
    <property type="entry name" value="Neur_chan_lig-bd_sf"/>
</dbReference>
<keyword evidence="6" id="KW-0406">Ion transport</keyword>
<protein>
    <submittedName>
        <fullName evidence="14">Acetylcholine receptor subunit gamma</fullName>
    </submittedName>
</protein>
<dbReference type="Gene3D" id="2.70.170.10">
    <property type="entry name" value="Neurotransmitter-gated ion-channel ligand-binding domain"/>
    <property type="match status" value="1"/>
</dbReference>
<comment type="subcellular location">
    <subcellularLocation>
        <location evidence="11">Synaptic cell membrane</location>
        <topology evidence="11">Multi-pass membrane protein</topology>
    </subcellularLocation>
</comment>
<proteinExistence type="predicted"/>
<dbReference type="AlphaFoldDB" id="A0A8X6MV36"/>
<dbReference type="CDD" id="cd18989">
    <property type="entry name" value="LGIC_ECD_cation"/>
    <property type="match status" value="1"/>
</dbReference>
<dbReference type="PRINTS" id="PR00254">
    <property type="entry name" value="NICOTINICR"/>
</dbReference>
<dbReference type="InterPro" id="IPR006201">
    <property type="entry name" value="Neur_channel"/>
</dbReference>
<keyword evidence="5" id="KW-0770">Synapse</keyword>
<evidence type="ECO:0000256" key="1">
    <source>
        <dbReference type="ARBA" id="ARBA00022448"/>
    </source>
</evidence>
<evidence type="ECO:0000256" key="10">
    <source>
        <dbReference type="ARBA" id="ARBA00023303"/>
    </source>
</evidence>
<evidence type="ECO:0000313" key="15">
    <source>
        <dbReference type="Proteomes" id="UP000887013"/>
    </source>
</evidence>
<keyword evidence="10" id="KW-0407">Ion channel</keyword>
<dbReference type="InterPro" id="IPR038050">
    <property type="entry name" value="Neuro_actylchol_rec"/>
</dbReference>
<dbReference type="GO" id="GO:0022848">
    <property type="term" value="F:acetylcholine-gated monoatomic cation-selective channel activity"/>
    <property type="evidence" value="ECO:0007669"/>
    <property type="project" value="InterPro"/>
</dbReference>
<keyword evidence="2" id="KW-1003">Cell membrane</keyword>
<sequence length="458" mass="51903">FVKDGGEISLRVNRDVENKDLQTPPKSRYVKHGVGRNIAIFGGVSRLLVLLWSVQELHTSCAEIVMDTTPAGELKRLRQDLLRNYEMNIRPFKNVNQEVRVLIYYDVRHILELNEKYQTLTVEGILMMKWTDDRLKWDPSSYSGITMVRLTKKEMWIPDIHSIFNVKRTEMFWDDEVLPIQVSSDGSINWYPPTVFDVPCGAKYKHYPFDSHNCSILFGSWTASGEDILLQTLDIPLGKSSVIGTEWMLTNITHGNEEIASGTDKYPLVRVSLYLKRISTIYRFLCVIPTLIVFISSMSGFWLLPSDGSRYLIGCSNVILMSLLLQNMATTIPAGTEIPLIAQYSATCLCMSGIFLVITVITELLRNCSGTPPELIVKLAHQYLESYCCLISFSDASPDKYRFLNGVTASSSNSDPVAIPEEVQRKNDWAIVSLVVDRMAFWIFVLVYVILLVVLAVI</sequence>
<dbReference type="GO" id="GO:0045211">
    <property type="term" value="C:postsynaptic membrane"/>
    <property type="evidence" value="ECO:0007669"/>
    <property type="project" value="InterPro"/>
</dbReference>
<organism evidence="14 15">
    <name type="scientific">Nephila pilipes</name>
    <name type="common">Giant wood spider</name>
    <name type="synonym">Nephila maculata</name>
    <dbReference type="NCBI Taxonomy" id="299642"/>
    <lineage>
        <taxon>Eukaryota</taxon>
        <taxon>Metazoa</taxon>
        <taxon>Ecdysozoa</taxon>
        <taxon>Arthropoda</taxon>
        <taxon>Chelicerata</taxon>
        <taxon>Arachnida</taxon>
        <taxon>Araneae</taxon>
        <taxon>Araneomorphae</taxon>
        <taxon>Entelegynae</taxon>
        <taxon>Araneoidea</taxon>
        <taxon>Nephilidae</taxon>
        <taxon>Nephila</taxon>
    </lineage>
</organism>
<evidence type="ECO:0000256" key="4">
    <source>
        <dbReference type="ARBA" id="ARBA00022989"/>
    </source>
</evidence>
<keyword evidence="1" id="KW-0813">Transport</keyword>
<evidence type="ECO:0000256" key="5">
    <source>
        <dbReference type="ARBA" id="ARBA00023018"/>
    </source>
</evidence>
<dbReference type="SUPFAM" id="SSF63712">
    <property type="entry name" value="Nicotinic receptor ligand binding domain-like"/>
    <property type="match status" value="1"/>
</dbReference>
<keyword evidence="8 14" id="KW-0675">Receptor</keyword>
<evidence type="ECO:0000256" key="8">
    <source>
        <dbReference type="ARBA" id="ARBA00023170"/>
    </source>
</evidence>
<dbReference type="GO" id="GO:0004888">
    <property type="term" value="F:transmembrane signaling receptor activity"/>
    <property type="evidence" value="ECO:0007669"/>
    <property type="project" value="InterPro"/>
</dbReference>
<feature type="transmembrane region" description="Helical" evidence="12">
    <location>
        <begin position="341"/>
        <end position="361"/>
    </location>
</feature>
<evidence type="ECO:0000313" key="14">
    <source>
        <dbReference type="EMBL" id="GFS79226.1"/>
    </source>
</evidence>
<evidence type="ECO:0000256" key="11">
    <source>
        <dbReference type="ARBA" id="ARBA00034099"/>
    </source>
</evidence>
<comment type="caution">
    <text evidence="14">The sequence shown here is derived from an EMBL/GenBank/DDBJ whole genome shotgun (WGS) entry which is preliminary data.</text>
</comment>
<gene>
    <name evidence="14" type="primary">chrng</name>
    <name evidence="14" type="ORF">NPIL_543441</name>
</gene>
<dbReference type="FunFam" id="2.70.170.10:FF:000028">
    <property type="entry name" value="AcetylCholine Receptor"/>
    <property type="match status" value="1"/>
</dbReference>
<feature type="transmembrane region" description="Helical" evidence="12">
    <location>
        <begin position="280"/>
        <end position="304"/>
    </location>
</feature>
<dbReference type="EMBL" id="BMAW01002564">
    <property type="protein sequence ID" value="GFS79226.1"/>
    <property type="molecule type" value="Genomic_DNA"/>
</dbReference>
<name>A0A8X6MV36_NEPPI</name>
<keyword evidence="9" id="KW-1071">Ligand-gated ion channel</keyword>
<dbReference type="InterPro" id="IPR006202">
    <property type="entry name" value="Neur_chan_lig-bd"/>
</dbReference>
<dbReference type="Proteomes" id="UP000887013">
    <property type="component" value="Unassembled WGS sequence"/>
</dbReference>
<evidence type="ECO:0000256" key="3">
    <source>
        <dbReference type="ARBA" id="ARBA00022692"/>
    </source>
</evidence>
<keyword evidence="4 12" id="KW-1133">Transmembrane helix</keyword>
<feature type="transmembrane region" description="Helical" evidence="12">
    <location>
        <begin position="439"/>
        <end position="457"/>
    </location>
</feature>
<keyword evidence="15" id="KW-1185">Reference proteome</keyword>
<evidence type="ECO:0000256" key="9">
    <source>
        <dbReference type="ARBA" id="ARBA00023286"/>
    </source>
</evidence>
<dbReference type="OrthoDB" id="410315at2759"/>
<keyword evidence="3 12" id="KW-0812">Transmembrane</keyword>
<dbReference type="InterPro" id="IPR002394">
    <property type="entry name" value="Nicotinic_acetylcholine_rcpt"/>
</dbReference>
<evidence type="ECO:0000256" key="6">
    <source>
        <dbReference type="ARBA" id="ARBA00023065"/>
    </source>
</evidence>
<feature type="non-terminal residue" evidence="14">
    <location>
        <position position="1"/>
    </location>
</feature>
<keyword evidence="7 12" id="KW-0472">Membrane</keyword>
<evidence type="ECO:0000256" key="7">
    <source>
        <dbReference type="ARBA" id="ARBA00023136"/>
    </source>
</evidence>
<dbReference type="PANTHER" id="PTHR18945">
    <property type="entry name" value="NEUROTRANSMITTER GATED ION CHANNEL"/>
    <property type="match status" value="1"/>
</dbReference>
<evidence type="ECO:0000256" key="2">
    <source>
        <dbReference type="ARBA" id="ARBA00022475"/>
    </source>
</evidence>
<feature type="domain" description="Neurotransmitter-gated ion-channel ligand-binding" evidence="13">
    <location>
        <begin position="75"/>
        <end position="251"/>
    </location>
</feature>
<dbReference type="SUPFAM" id="SSF90112">
    <property type="entry name" value="Neurotransmitter-gated ion-channel transmembrane pore"/>
    <property type="match status" value="1"/>
</dbReference>
<evidence type="ECO:0000256" key="12">
    <source>
        <dbReference type="SAM" id="Phobius"/>
    </source>
</evidence>
<reference evidence="14" key="1">
    <citation type="submission" date="2020-08" db="EMBL/GenBank/DDBJ databases">
        <title>Multicomponent nature underlies the extraordinary mechanical properties of spider dragline silk.</title>
        <authorList>
            <person name="Kono N."/>
            <person name="Nakamura H."/>
            <person name="Mori M."/>
            <person name="Yoshida Y."/>
            <person name="Ohtoshi R."/>
            <person name="Malay A.D."/>
            <person name="Moran D.A.P."/>
            <person name="Tomita M."/>
            <person name="Numata K."/>
            <person name="Arakawa K."/>
        </authorList>
    </citation>
    <scope>NUCLEOTIDE SEQUENCE</scope>
</reference>
<dbReference type="Gene3D" id="1.20.58.390">
    <property type="entry name" value="Neurotransmitter-gated ion-channel transmembrane domain"/>
    <property type="match status" value="1"/>
</dbReference>
<accession>A0A8X6MV36</accession>
<evidence type="ECO:0000259" key="13">
    <source>
        <dbReference type="Pfam" id="PF02931"/>
    </source>
</evidence>
<dbReference type="Pfam" id="PF02931">
    <property type="entry name" value="Neur_chan_LBD"/>
    <property type="match status" value="1"/>
</dbReference>
<dbReference type="InterPro" id="IPR036719">
    <property type="entry name" value="Neuro-gated_channel_TM_sf"/>
</dbReference>